<sequence length="83" mass="9160">MGCFMDPVPLSITSVTCLTIFEEMVLHLDIRPRTTFRSLRTTLQPSSNESDKLTCSFEASAFIFLSAACFLAILVPLANLDSI</sequence>
<feature type="transmembrane region" description="Helical" evidence="1">
    <location>
        <begin position="59"/>
        <end position="80"/>
    </location>
</feature>
<dbReference type="EMBL" id="SRLO01000201">
    <property type="protein sequence ID" value="TNN67614.1"/>
    <property type="molecule type" value="Genomic_DNA"/>
</dbReference>
<accession>A0A4Z2HRI6</accession>
<reference evidence="2 3" key="1">
    <citation type="submission" date="2019-03" db="EMBL/GenBank/DDBJ databases">
        <title>First draft genome of Liparis tanakae, snailfish: a comprehensive survey of snailfish specific genes.</title>
        <authorList>
            <person name="Kim W."/>
            <person name="Song I."/>
            <person name="Jeong J.-H."/>
            <person name="Kim D."/>
            <person name="Kim S."/>
            <person name="Ryu S."/>
            <person name="Song J.Y."/>
            <person name="Lee S.K."/>
        </authorList>
    </citation>
    <scope>NUCLEOTIDE SEQUENCE [LARGE SCALE GENOMIC DNA]</scope>
    <source>
        <tissue evidence="2">Muscle</tissue>
    </source>
</reference>
<proteinExistence type="predicted"/>
<evidence type="ECO:0000313" key="2">
    <source>
        <dbReference type="EMBL" id="TNN67614.1"/>
    </source>
</evidence>
<organism evidence="2 3">
    <name type="scientific">Liparis tanakae</name>
    <name type="common">Tanaka's snailfish</name>
    <dbReference type="NCBI Taxonomy" id="230148"/>
    <lineage>
        <taxon>Eukaryota</taxon>
        <taxon>Metazoa</taxon>
        <taxon>Chordata</taxon>
        <taxon>Craniata</taxon>
        <taxon>Vertebrata</taxon>
        <taxon>Euteleostomi</taxon>
        <taxon>Actinopterygii</taxon>
        <taxon>Neopterygii</taxon>
        <taxon>Teleostei</taxon>
        <taxon>Neoteleostei</taxon>
        <taxon>Acanthomorphata</taxon>
        <taxon>Eupercaria</taxon>
        <taxon>Perciformes</taxon>
        <taxon>Cottioidei</taxon>
        <taxon>Cottales</taxon>
        <taxon>Liparidae</taxon>
        <taxon>Liparis</taxon>
    </lineage>
</organism>
<keyword evidence="1" id="KW-1133">Transmembrane helix</keyword>
<dbReference type="AlphaFoldDB" id="A0A4Z2HRI6"/>
<comment type="caution">
    <text evidence="2">The sequence shown here is derived from an EMBL/GenBank/DDBJ whole genome shotgun (WGS) entry which is preliminary data.</text>
</comment>
<protein>
    <submittedName>
        <fullName evidence="2">Uncharacterized protein</fullName>
    </submittedName>
</protein>
<keyword evidence="3" id="KW-1185">Reference proteome</keyword>
<gene>
    <name evidence="2" type="ORF">EYF80_022183</name>
</gene>
<evidence type="ECO:0000313" key="3">
    <source>
        <dbReference type="Proteomes" id="UP000314294"/>
    </source>
</evidence>
<keyword evidence="1" id="KW-0812">Transmembrane</keyword>
<evidence type="ECO:0000256" key="1">
    <source>
        <dbReference type="SAM" id="Phobius"/>
    </source>
</evidence>
<dbReference type="Proteomes" id="UP000314294">
    <property type="component" value="Unassembled WGS sequence"/>
</dbReference>
<name>A0A4Z2HRI6_9TELE</name>
<keyword evidence="1" id="KW-0472">Membrane</keyword>